<sequence>MTPDQPPPDPATIRRNLRVLEAELEADARLAQLRERFGIEPGEPLSFPLFSPVLDRSDGLAVRRVWCGRAGSDWLPADRAGGLTFTARR</sequence>
<dbReference type="Proteomes" id="UP000520814">
    <property type="component" value="Unassembled WGS sequence"/>
</dbReference>
<protein>
    <submittedName>
        <fullName evidence="1">Uncharacterized protein</fullName>
    </submittedName>
</protein>
<dbReference type="AlphaFoldDB" id="A0A7W9SUY8"/>
<comment type="caution">
    <text evidence="1">The sequence shown here is derived from an EMBL/GenBank/DDBJ whole genome shotgun (WGS) entry which is preliminary data.</text>
</comment>
<organism evidence="1 2">
    <name type="scientific">Armatimonas rosea</name>
    <dbReference type="NCBI Taxonomy" id="685828"/>
    <lineage>
        <taxon>Bacteria</taxon>
        <taxon>Bacillati</taxon>
        <taxon>Armatimonadota</taxon>
        <taxon>Armatimonadia</taxon>
        <taxon>Armatimonadales</taxon>
        <taxon>Armatimonadaceae</taxon>
        <taxon>Armatimonas</taxon>
    </lineage>
</organism>
<dbReference type="EMBL" id="JACHGW010000006">
    <property type="protein sequence ID" value="MBB6053306.1"/>
    <property type="molecule type" value="Genomic_DNA"/>
</dbReference>
<gene>
    <name evidence="1" type="ORF">HNQ39_005140</name>
</gene>
<name>A0A7W9SUY8_ARMRO</name>
<proteinExistence type="predicted"/>
<accession>A0A7W9SUY8</accession>
<dbReference type="RefSeq" id="WP_184203401.1">
    <property type="nucleotide sequence ID" value="NZ_JACHGW010000006.1"/>
</dbReference>
<reference evidence="1 2" key="1">
    <citation type="submission" date="2020-08" db="EMBL/GenBank/DDBJ databases">
        <title>Genomic Encyclopedia of Type Strains, Phase IV (KMG-IV): sequencing the most valuable type-strain genomes for metagenomic binning, comparative biology and taxonomic classification.</title>
        <authorList>
            <person name="Goeker M."/>
        </authorList>
    </citation>
    <scope>NUCLEOTIDE SEQUENCE [LARGE SCALE GENOMIC DNA]</scope>
    <source>
        <strain evidence="1 2">DSM 23562</strain>
    </source>
</reference>
<evidence type="ECO:0000313" key="1">
    <source>
        <dbReference type="EMBL" id="MBB6053306.1"/>
    </source>
</evidence>
<keyword evidence="2" id="KW-1185">Reference proteome</keyword>
<evidence type="ECO:0000313" key="2">
    <source>
        <dbReference type="Proteomes" id="UP000520814"/>
    </source>
</evidence>